<gene>
    <name evidence="9" type="ORF">O0235_13040</name>
</gene>
<evidence type="ECO:0000313" key="9">
    <source>
        <dbReference type="EMBL" id="WBL35689.1"/>
    </source>
</evidence>
<organism evidence="9 10">
    <name type="scientific">Tepidiforma flava</name>
    <dbReference type="NCBI Taxonomy" id="3004094"/>
    <lineage>
        <taxon>Bacteria</taxon>
        <taxon>Bacillati</taxon>
        <taxon>Chloroflexota</taxon>
        <taxon>Tepidiformia</taxon>
        <taxon>Tepidiformales</taxon>
        <taxon>Tepidiformaceae</taxon>
        <taxon>Tepidiforma</taxon>
    </lineage>
</organism>
<evidence type="ECO:0000256" key="3">
    <source>
        <dbReference type="ARBA" id="ARBA00022840"/>
    </source>
</evidence>
<name>A0ABY7M6N3_9CHLR</name>
<keyword evidence="3 6" id="KW-0067">ATP-binding</keyword>
<dbReference type="PROSITE" id="PS00329">
    <property type="entry name" value="HSP70_2"/>
    <property type="match status" value="1"/>
</dbReference>
<feature type="transmembrane region" description="Helical" evidence="8">
    <location>
        <begin position="419"/>
        <end position="439"/>
    </location>
</feature>
<dbReference type="Pfam" id="PF00012">
    <property type="entry name" value="HSP70"/>
    <property type="match status" value="2"/>
</dbReference>
<dbReference type="PANTHER" id="PTHR19375">
    <property type="entry name" value="HEAT SHOCK PROTEIN 70KDA"/>
    <property type="match status" value="1"/>
</dbReference>
<sequence>MTYALGVDIGTSYTAAAVWEAGRVDMLQLGTRSASIPSVVLLRDDGTVLTGEAAERRAPAEPARVAREFKRRIGDPTPLILGGTPYGAEALWGCLLRAAVEEAARQRGEAPAAIVVTHPASFSQYKLDLLDHAARAADLGTIRLLPEPIAAAIHYASQERVEPGAVLAVYDFGGGTFDASVLRKTPDGFELLGQPEGLERLGGIDFDEAVFRHVLNSLEGDWNGTGDPSARPAVQRLRDECREAKEALSYDTEAVVTAALPGLHTTVRITREEFEGAIGPRIRETVAALERSVRSAGLTMDGVDRILLVGGTSRIPLVAATVREMTGRPVAVDTHPKHAVALGAALEAGSALAERPAASAGATPQPPGEPAAGSQPRPAPEPLAPAAGPARVQLAAGGAPPGEGTADAVAAARGRPRGIVFAGAAVAAAAVAGAAFLLFGRGGDEAAAPPAAADRATAAAATATGPAAAAAATPTAAATTAATVAAPTPTPTLAAGTARITGITVSGNRYSVAFETAGFQPALPGQHVHFFFDNVPPQQAGIPGTGPWFVYGGGSPFTGYTTADRPAAATAMCILVANPDHSVKQGTGNCFPLPR</sequence>
<dbReference type="PRINTS" id="PR00301">
    <property type="entry name" value="HEATSHOCK70"/>
</dbReference>
<reference evidence="9 10" key="1">
    <citation type="journal article" date="2023" name="ISME J.">
        <title>Thermophilic Dehalococcoidia with unusual traits shed light on an unexpected past.</title>
        <authorList>
            <person name="Palmer M."/>
            <person name="Covington J.K."/>
            <person name="Zhou E.M."/>
            <person name="Thomas S.C."/>
            <person name="Habib N."/>
            <person name="Seymour C.O."/>
            <person name="Lai D."/>
            <person name="Johnston J."/>
            <person name="Hashimi A."/>
            <person name="Jiao J.Y."/>
            <person name="Muok A.R."/>
            <person name="Liu L."/>
            <person name="Xian W.D."/>
            <person name="Zhi X.Y."/>
            <person name="Li M.M."/>
            <person name="Silva L.P."/>
            <person name="Bowen B.P."/>
            <person name="Louie K."/>
            <person name="Briegel A."/>
            <person name="Pett-Ridge J."/>
            <person name="Weber P.K."/>
            <person name="Tocheva E.I."/>
            <person name="Woyke T."/>
            <person name="Northen T.R."/>
            <person name="Mayali X."/>
            <person name="Li W.J."/>
            <person name="Hedlund B.P."/>
        </authorList>
    </citation>
    <scope>NUCLEOTIDE SEQUENCE [LARGE SCALE GENOMIC DNA]</scope>
    <source>
        <strain evidence="9 10">YIM 72310</strain>
    </source>
</reference>
<dbReference type="RefSeq" id="WP_270056214.1">
    <property type="nucleotide sequence ID" value="NZ_CP115149.1"/>
</dbReference>
<keyword evidence="8" id="KW-1133">Transmembrane helix</keyword>
<keyword evidence="4" id="KW-0346">Stress response</keyword>
<keyword evidence="10" id="KW-1185">Reference proteome</keyword>
<dbReference type="PROSITE" id="PS01036">
    <property type="entry name" value="HSP70_3"/>
    <property type="match status" value="1"/>
</dbReference>
<evidence type="ECO:0000256" key="1">
    <source>
        <dbReference type="ARBA" id="ARBA00007381"/>
    </source>
</evidence>
<feature type="region of interest" description="Disordered" evidence="7">
    <location>
        <begin position="353"/>
        <end position="386"/>
    </location>
</feature>
<dbReference type="Gene3D" id="3.90.640.10">
    <property type="entry name" value="Actin, Chain A, domain 4"/>
    <property type="match status" value="1"/>
</dbReference>
<keyword evidence="8" id="KW-0812">Transmembrane</keyword>
<proteinExistence type="inferred from homology"/>
<evidence type="ECO:0000256" key="5">
    <source>
        <dbReference type="ARBA" id="ARBA00023186"/>
    </source>
</evidence>
<dbReference type="SUPFAM" id="SSF53067">
    <property type="entry name" value="Actin-like ATPase domain"/>
    <property type="match status" value="2"/>
</dbReference>
<keyword evidence="5" id="KW-0143">Chaperone</keyword>
<dbReference type="InterPro" id="IPR018181">
    <property type="entry name" value="Heat_shock_70_CS"/>
</dbReference>
<evidence type="ECO:0000256" key="4">
    <source>
        <dbReference type="ARBA" id="ARBA00023016"/>
    </source>
</evidence>
<evidence type="ECO:0000256" key="7">
    <source>
        <dbReference type="SAM" id="MobiDB-lite"/>
    </source>
</evidence>
<comment type="similarity">
    <text evidence="1 6">Belongs to the heat shock protein 70 family.</text>
</comment>
<dbReference type="Gene3D" id="3.30.420.40">
    <property type="match status" value="2"/>
</dbReference>
<dbReference type="EMBL" id="CP115149">
    <property type="protein sequence ID" value="WBL35689.1"/>
    <property type="molecule type" value="Genomic_DNA"/>
</dbReference>
<dbReference type="InterPro" id="IPR043129">
    <property type="entry name" value="ATPase_NBD"/>
</dbReference>
<dbReference type="InterPro" id="IPR013126">
    <property type="entry name" value="Hsp_70_fam"/>
</dbReference>
<protein>
    <submittedName>
        <fullName evidence="9">Hsp70 family protein</fullName>
    </submittedName>
</protein>
<keyword evidence="8" id="KW-0472">Membrane</keyword>
<keyword evidence="2 6" id="KW-0547">Nucleotide-binding</keyword>
<evidence type="ECO:0000256" key="2">
    <source>
        <dbReference type="ARBA" id="ARBA00022741"/>
    </source>
</evidence>
<dbReference type="Proteomes" id="UP001212803">
    <property type="component" value="Chromosome"/>
</dbReference>
<evidence type="ECO:0000256" key="8">
    <source>
        <dbReference type="SAM" id="Phobius"/>
    </source>
</evidence>
<evidence type="ECO:0000313" key="10">
    <source>
        <dbReference type="Proteomes" id="UP001212803"/>
    </source>
</evidence>
<evidence type="ECO:0000256" key="6">
    <source>
        <dbReference type="RuleBase" id="RU003322"/>
    </source>
</evidence>
<accession>A0ABY7M6N3</accession>